<evidence type="ECO:0000259" key="1">
    <source>
        <dbReference type="Pfam" id="PF02627"/>
    </source>
</evidence>
<proteinExistence type="predicted"/>
<dbReference type="GO" id="GO:0051920">
    <property type="term" value="F:peroxiredoxin activity"/>
    <property type="evidence" value="ECO:0007669"/>
    <property type="project" value="InterPro"/>
</dbReference>
<dbReference type="InterPro" id="IPR003779">
    <property type="entry name" value="CMD-like"/>
</dbReference>
<dbReference type="SUPFAM" id="SSF69118">
    <property type="entry name" value="AhpD-like"/>
    <property type="match status" value="1"/>
</dbReference>
<feature type="domain" description="Carboxymuconolactone decarboxylase-like" evidence="1">
    <location>
        <begin position="46"/>
        <end position="101"/>
    </location>
</feature>
<gene>
    <name evidence="2" type="ORF">AWE51_16865</name>
</gene>
<dbReference type="Pfam" id="PF02627">
    <property type="entry name" value="CMD"/>
    <property type="match status" value="1"/>
</dbReference>
<dbReference type="PANTHER" id="PTHR35446:SF3">
    <property type="entry name" value="CMD DOMAIN-CONTAINING PROTEIN"/>
    <property type="match status" value="1"/>
</dbReference>
<dbReference type="PANTHER" id="PTHR35446">
    <property type="entry name" value="SI:CH211-175M2.5"/>
    <property type="match status" value="1"/>
</dbReference>
<dbReference type="Proteomes" id="UP000076715">
    <property type="component" value="Unassembled WGS sequence"/>
</dbReference>
<keyword evidence="2" id="KW-0560">Oxidoreductase</keyword>
<dbReference type="Gene3D" id="1.20.1290.10">
    <property type="entry name" value="AhpD-like"/>
    <property type="match status" value="1"/>
</dbReference>
<accession>A0A163D5N4</accession>
<organism evidence="2 3">
    <name type="scientific">Aquimarina aggregata</name>
    <dbReference type="NCBI Taxonomy" id="1642818"/>
    <lineage>
        <taxon>Bacteria</taxon>
        <taxon>Pseudomonadati</taxon>
        <taxon>Bacteroidota</taxon>
        <taxon>Flavobacteriia</taxon>
        <taxon>Flavobacteriales</taxon>
        <taxon>Flavobacteriaceae</taxon>
        <taxon>Aquimarina</taxon>
    </lineage>
</organism>
<keyword evidence="2" id="KW-0575">Peroxidase</keyword>
<dbReference type="InterPro" id="IPR029032">
    <property type="entry name" value="AhpD-like"/>
</dbReference>
<dbReference type="AlphaFoldDB" id="A0A163D5N4"/>
<evidence type="ECO:0000313" key="2">
    <source>
        <dbReference type="EMBL" id="KZS43014.1"/>
    </source>
</evidence>
<dbReference type="STRING" id="1642818.AWE51_16865"/>
<dbReference type="RefSeq" id="WP_066308456.1">
    <property type="nucleotide sequence ID" value="NZ_LQRT01000001.1"/>
</dbReference>
<comment type="caution">
    <text evidence="2">The sequence shown here is derived from an EMBL/GenBank/DDBJ whole genome shotgun (WGS) entry which is preliminary data.</text>
</comment>
<reference evidence="2 3" key="1">
    <citation type="submission" date="2016-01" db="EMBL/GenBank/DDBJ databases">
        <title>The draft genome sequence of Aquimarina sp. RZW4-3-2.</title>
        <authorList>
            <person name="Wang Y."/>
        </authorList>
    </citation>
    <scope>NUCLEOTIDE SEQUENCE [LARGE SCALE GENOMIC DNA]</scope>
    <source>
        <strain evidence="2 3">RZW4-3-2</strain>
    </source>
</reference>
<evidence type="ECO:0000313" key="3">
    <source>
        <dbReference type="Proteomes" id="UP000076715"/>
    </source>
</evidence>
<keyword evidence="3" id="KW-1185">Reference proteome</keyword>
<sequence length="179" mass="20342">MTKTFNIPKKEEVGPVNQAIFEVFEETLGFVPNLHAVLAHSENGLFRFLTYQNSETSLNGMEREAINLVVSQFNDSIYCLSSHMVLGKIKGFTEEEIVDIRKGRSGDIKINTLVELTIEILKNKGNVHESKTKAFFKQGYTKENLIDLMLQISEKVVLNYLHNFTKVAVDYPLALTLEE</sequence>
<dbReference type="OrthoDB" id="9808310at2"/>
<name>A0A163D5N4_9FLAO</name>
<protein>
    <submittedName>
        <fullName evidence="2">Alkylhydroperoxidase</fullName>
    </submittedName>
</protein>
<dbReference type="EMBL" id="LQRT01000001">
    <property type="protein sequence ID" value="KZS43014.1"/>
    <property type="molecule type" value="Genomic_DNA"/>
</dbReference>